<sequence>MGSYRYGFNGKENDNEVKGEGNQVVFEARVYDPRVGRFLSCDPLGKEYAFQSSYAFAANSPIKLIDALGLAPDDPPKTLYTNTQAGKQIFTEGFNASAHGKYSKYNWFSTEANASNTGRTGLGISLQMEGINVSDAHIITKEQTSAWELEAIKEMGYDDKKGFSAAKKSMSKEAFSDLYTEMRGRMYDKVGKYMDSKNLPSYILERDGTYAVSDAAANSGTIKSISGSAVAVKALNGLKWGGRVLMTVAVAKDLYDIYNSGFEVRTIVTKLGFWGGAWAGGSAAGTAYTATGLDLAGPWGWVGHGVSVIAGGAVGGFLGQEATKTVYDYVTKPGVKPGMK</sequence>
<comment type="caution">
    <text evidence="1">The sequence shown here is derived from an EMBL/GenBank/DDBJ whole genome shotgun (WGS) entry which is preliminary data.</text>
</comment>
<dbReference type="Gene3D" id="2.180.10.10">
    <property type="entry name" value="RHS repeat-associated core"/>
    <property type="match status" value="1"/>
</dbReference>
<evidence type="ECO:0008006" key="3">
    <source>
        <dbReference type="Google" id="ProtNLM"/>
    </source>
</evidence>
<dbReference type="InterPro" id="IPR022385">
    <property type="entry name" value="Rhs_assc_core"/>
</dbReference>
<dbReference type="RefSeq" id="WP_116977108.1">
    <property type="nucleotide sequence ID" value="NZ_QPMM01000009.1"/>
</dbReference>
<evidence type="ECO:0000313" key="2">
    <source>
        <dbReference type="Proteomes" id="UP000260644"/>
    </source>
</evidence>
<dbReference type="Proteomes" id="UP000260644">
    <property type="component" value="Unassembled WGS sequence"/>
</dbReference>
<evidence type="ECO:0000313" key="1">
    <source>
        <dbReference type="EMBL" id="RFS21160.1"/>
    </source>
</evidence>
<dbReference type="OrthoDB" id="678247at2"/>
<protein>
    <recommendedName>
        <fullName evidence="3">RHS repeat-associated core domain-containing protein</fullName>
    </recommendedName>
</protein>
<keyword evidence="2" id="KW-1185">Reference proteome</keyword>
<accession>A0A3E1Y7V0</accession>
<reference evidence="1 2" key="1">
    <citation type="submission" date="2018-07" db="EMBL/GenBank/DDBJ databases">
        <title>Chitinophaga K2CV101002-2 sp. nov., isolated from a monsoon evergreen broad-leaved forest soil.</title>
        <authorList>
            <person name="Lv Y."/>
        </authorList>
    </citation>
    <scope>NUCLEOTIDE SEQUENCE [LARGE SCALE GENOMIC DNA]</scope>
    <source>
        <strain evidence="1 2">GDMCC 1.1288</strain>
    </source>
</reference>
<proteinExistence type="predicted"/>
<dbReference type="EMBL" id="QPMM01000009">
    <property type="protein sequence ID" value="RFS21160.1"/>
    <property type="molecule type" value="Genomic_DNA"/>
</dbReference>
<organism evidence="1 2">
    <name type="scientific">Chitinophaga silvatica</name>
    <dbReference type="NCBI Taxonomy" id="2282649"/>
    <lineage>
        <taxon>Bacteria</taxon>
        <taxon>Pseudomonadati</taxon>
        <taxon>Bacteroidota</taxon>
        <taxon>Chitinophagia</taxon>
        <taxon>Chitinophagales</taxon>
        <taxon>Chitinophagaceae</taxon>
        <taxon>Chitinophaga</taxon>
    </lineage>
</organism>
<gene>
    <name evidence="1" type="ORF">DVR12_17650</name>
</gene>
<dbReference type="NCBIfam" id="TIGR03696">
    <property type="entry name" value="Rhs_assc_core"/>
    <property type="match status" value="1"/>
</dbReference>
<dbReference type="AlphaFoldDB" id="A0A3E1Y7V0"/>
<name>A0A3E1Y7V0_9BACT</name>